<dbReference type="InterPro" id="IPR003594">
    <property type="entry name" value="HATPase_dom"/>
</dbReference>
<dbReference type="Gene3D" id="3.30.565.10">
    <property type="entry name" value="Histidine kinase-like ATPase, C-terminal domain"/>
    <property type="match status" value="1"/>
</dbReference>
<keyword evidence="3" id="KW-0547">Nucleotide-binding</keyword>
<evidence type="ECO:0000256" key="1">
    <source>
        <dbReference type="ARBA" id="ARBA00022527"/>
    </source>
</evidence>
<name>A0ABW0AAV6_9ACTN</name>
<keyword evidence="1" id="KW-0808">Transferase</keyword>
<feature type="domain" description="Histidine kinase/HSP90-like ATPase" evidence="2">
    <location>
        <begin position="60"/>
        <end position="160"/>
    </location>
</feature>
<dbReference type="InterPro" id="IPR036890">
    <property type="entry name" value="HATPase_C_sf"/>
</dbReference>
<dbReference type="Proteomes" id="UP001596160">
    <property type="component" value="Unassembled WGS sequence"/>
</dbReference>
<evidence type="ECO:0000313" key="3">
    <source>
        <dbReference type="EMBL" id="MFC5150768.1"/>
    </source>
</evidence>
<reference evidence="4" key="1">
    <citation type="journal article" date="2019" name="Int. J. Syst. Evol. Microbiol.">
        <title>The Global Catalogue of Microorganisms (GCM) 10K type strain sequencing project: providing services to taxonomists for standard genome sequencing and annotation.</title>
        <authorList>
            <consortium name="The Broad Institute Genomics Platform"/>
            <consortium name="The Broad Institute Genome Sequencing Center for Infectious Disease"/>
            <person name="Wu L."/>
            <person name="Ma J."/>
        </authorList>
    </citation>
    <scope>NUCLEOTIDE SEQUENCE [LARGE SCALE GENOMIC DNA]</scope>
    <source>
        <strain evidence="4">PCU 266</strain>
    </source>
</reference>
<dbReference type="PANTHER" id="PTHR35526">
    <property type="entry name" value="ANTI-SIGMA-F FACTOR RSBW-RELATED"/>
    <property type="match status" value="1"/>
</dbReference>
<dbReference type="Pfam" id="PF13581">
    <property type="entry name" value="HATPase_c_2"/>
    <property type="match status" value="1"/>
</dbReference>
<protein>
    <submittedName>
        <fullName evidence="3">ATP-binding protein</fullName>
    </submittedName>
</protein>
<evidence type="ECO:0000313" key="4">
    <source>
        <dbReference type="Proteomes" id="UP001596160"/>
    </source>
</evidence>
<keyword evidence="4" id="KW-1185">Reference proteome</keyword>
<gene>
    <name evidence="3" type="ORF">ACFPRH_03345</name>
</gene>
<dbReference type="PANTHER" id="PTHR35526:SF3">
    <property type="entry name" value="ANTI-SIGMA-F FACTOR RSBW"/>
    <property type="match status" value="1"/>
</dbReference>
<accession>A0ABW0AAV6</accession>
<dbReference type="EMBL" id="JBHSKP010000001">
    <property type="protein sequence ID" value="MFC5150768.1"/>
    <property type="molecule type" value="Genomic_DNA"/>
</dbReference>
<keyword evidence="1" id="KW-0418">Kinase</keyword>
<dbReference type="InterPro" id="IPR050267">
    <property type="entry name" value="Anti-sigma-factor_SerPK"/>
</dbReference>
<dbReference type="SUPFAM" id="SSF55874">
    <property type="entry name" value="ATPase domain of HSP90 chaperone/DNA topoisomerase II/histidine kinase"/>
    <property type="match status" value="1"/>
</dbReference>
<evidence type="ECO:0000259" key="2">
    <source>
        <dbReference type="Pfam" id="PF13581"/>
    </source>
</evidence>
<keyword evidence="1" id="KW-0723">Serine/threonine-protein kinase</keyword>
<organism evidence="3 4">
    <name type="scientific">Streptomyces amakusaensis</name>
    <dbReference type="NCBI Taxonomy" id="67271"/>
    <lineage>
        <taxon>Bacteria</taxon>
        <taxon>Bacillati</taxon>
        <taxon>Actinomycetota</taxon>
        <taxon>Actinomycetes</taxon>
        <taxon>Kitasatosporales</taxon>
        <taxon>Streptomycetaceae</taxon>
        <taxon>Streptomyces</taxon>
    </lineage>
</organism>
<keyword evidence="3" id="KW-0067">ATP-binding</keyword>
<dbReference type="CDD" id="cd16936">
    <property type="entry name" value="HATPase_RsbW-like"/>
    <property type="match status" value="1"/>
</dbReference>
<dbReference type="GO" id="GO:0005524">
    <property type="term" value="F:ATP binding"/>
    <property type="evidence" value="ECO:0007669"/>
    <property type="project" value="UniProtKB-KW"/>
</dbReference>
<comment type="caution">
    <text evidence="3">The sequence shown here is derived from an EMBL/GenBank/DDBJ whole genome shotgun (WGS) entry which is preliminary data.</text>
</comment>
<dbReference type="RefSeq" id="WP_344477154.1">
    <property type="nucleotide sequence ID" value="NZ_BAAASB010000007.1"/>
</dbReference>
<sequence length="170" mass="18077">MTTHQSSTVSPILGWEPTTTPIAVAPIPAEPPRYDLTVTIGARITTSGALERDPQAQWIGRLRRIAAEKLTHLGLGRLRADAEVLVSELVTNALRYGEGPSVGVRLVITERGIVIVVHDGSGVTPQVKAVGDDQESGRGLLLVATLATDWGVTPDRTTTWCVLNLPEAAS</sequence>
<proteinExistence type="predicted"/>